<dbReference type="AlphaFoldDB" id="A0A5J4UKB4"/>
<evidence type="ECO:0000313" key="2">
    <source>
        <dbReference type="EMBL" id="KAA6370500.1"/>
    </source>
</evidence>
<evidence type="ECO:0000256" key="1">
    <source>
        <dbReference type="SAM" id="Phobius"/>
    </source>
</evidence>
<protein>
    <submittedName>
        <fullName evidence="2">Uncharacterized protein</fullName>
    </submittedName>
</protein>
<accession>A0A5J4UKB4</accession>
<reference evidence="2 3" key="1">
    <citation type="submission" date="2019-03" db="EMBL/GenBank/DDBJ databases">
        <title>Single cell metagenomics reveals metabolic interactions within the superorganism composed of flagellate Streblomastix strix and complex community of Bacteroidetes bacteria on its surface.</title>
        <authorList>
            <person name="Treitli S.C."/>
            <person name="Kolisko M."/>
            <person name="Husnik F."/>
            <person name="Keeling P."/>
            <person name="Hampl V."/>
        </authorList>
    </citation>
    <scope>NUCLEOTIDE SEQUENCE [LARGE SCALE GENOMIC DNA]</scope>
    <source>
        <strain evidence="2">ST1C</strain>
    </source>
</reference>
<organism evidence="2 3">
    <name type="scientific">Streblomastix strix</name>
    <dbReference type="NCBI Taxonomy" id="222440"/>
    <lineage>
        <taxon>Eukaryota</taxon>
        <taxon>Metamonada</taxon>
        <taxon>Preaxostyla</taxon>
        <taxon>Oxymonadida</taxon>
        <taxon>Streblomastigidae</taxon>
        <taxon>Streblomastix</taxon>
    </lineage>
</organism>
<dbReference type="Proteomes" id="UP000324800">
    <property type="component" value="Unassembled WGS sequence"/>
</dbReference>
<dbReference type="EMBL" id="SNRW01015320">
    <property type="protein sequence ID" value="KAA6370500.1"/>
    <property type="molecule type" value="Genomic_DNA"/>
</dbReference>
<gene>
    <name evidence="2" type="ORF">EZS28_033972</name>
</gene>
<feature type="non-terminal residue" evidence="2">
    <location>
        <position position="1"/>
    </location>
</feature>
<proteinExistence type="predicted"/>
<comment type="caution">
    <text evidence="2">The sequence shown here is derived from an EMBL/GenBank/DDBJ whole genome shotgun (WGS) entry which is preliminary data.</text>
</comment>
<name>A0A5J4UKB4_9EUKA</name>
<feature type="transmembrane region" description="Helical" evidence="1">
    <location>
        <begin position="62"/>
        <end position="82"/>
    </location>
</feature>
<evidence type="ECO:0000313" key="3">
    <source>
        <dbReference type="Proteomes" id="UP000324800"/>
    </source>
</evidence>
<keyword evidence="1" id="KW-0472">Membrane</keyword>
<keyword evidence="1" id="KW-0812">Transmembrane</keyword>
<keyword evidence="1" id="KW-1133">Transmembrane helix</keyword>
<sequence length="86" mass="9951">LASQQMSVNIFRPNEIAEIRLKFSNVNKSNLSNFDRVMSLSRHYHSMRSSPPSASFRLFDPLVLQGILFLFPFHLGLGYIFYVGQR</sequence>